<protein>
    <submittedName>
        <fullName evidence="1">Uncharacterized protein</fullName>
    </submittedName>
</protein>
<evidence type="ECO:0000313" key="1">
    <source>
        <dbReference type="EMBL" id="JAS45434.1"/>
    </source>
</evidence>
<dbReference type="AlphaFoldDB" id="A0A1B6F5I6"/>
<gene>
    <name evidence="1" type="ORF">g.1290</name>
</gene>
<accession>A0A1B6F5I6</accession>
<organism evidence="1">
    <name type="scientific">Cuerna arida</name>
    <dbReference type="NCBI Taxonomy" id="1464854"/>
    <lineage>
        <taxon>Eukaryota</taxon>
        <taxon>Metazoa</taxon>
        <taxon>Ecdysozoa</taxon>
        <taxon>Arthropoda</taxon>
        <taxon>Hexapoda</taxon>
        <taxon>Insecta</taxon>
        <taxon>Pterygota</taxon>
        <taxon>Neoptera</taxon>
        <taxon>Paraneoptera</taxon>
        <taxon>Hemiptera</taxon>
        <taxon>Auchenorrhyncha</taxon>
        <taxon>Membracoidea</taxon>
        <taxon>Cicadellidae</taxon>
        <taxon>Cicadellinae</taxon>
        <taxon>Proconiini</taxon>
        <taxon>Cuerna</taxon>
    </lineage>
</organism>
<proteinExistence type="predicted"/>
<reference evidence="1" key="1">
    <citation type="submission" date="2015-11" db="EMBL/GenBank/DDBJ databases">
        <title>De novo transcriptome assembly of four potential Pierce s Disease insect vectors from Arizona vineyards.</title>
        <authorList>
            <person name="Tassone E.E."/>
        </authorList>
    </citation>
    <scope>NUCLEOTIDE SEQUENCE</scope>
</reference>
<feature type="non-terminal residue" evidence="1">
    <location>
        <position position="1"/>
    </location>
</feature>
<name>A0A1B6F5I6_9HEMI</name>
<sequence>QWLICLFHCNELPLRHLFCALDGKTKGPSEFGGVIGELLEKCNEFPVVAFLPIENNLPDLEIKKDLSTDQKYLHEMCQSISSGNCHPDLAMRKPGKLAHSRWLTLASRILRLYVGTENPSENLKTLTEYVVKVYAPTWFYIKLKPSCVNAAKHLWRMISFSRYL</sequence>
<dbReference type="EMBL" id="GECZ01024335">
    <property type="protein sequence ID" value="JAS45434.1"/>
    <property type="molecule type" value="Transcribed_RNA"/>
</dbReference>
<feature type="non-terminal residue" evidence="1">
    <location>
        <position position="164"/>
    </location>
</feature>
<dbReference type="PANTHER" id="PTHR46409">
    <property type="entry name" value="HTH PSQ-TYPE DOMAIN-CONTAINING PROTEIN"/>
    <property type="match status" value="1"/>
</dbReference>
<dbReference type="PANTHER" id="PTHR46409:SF1">
    <property type="entry name" value="HTH PSQ-TYPE DOMAIN-CONTAINING PROTEIN"/>
    <property type="match status" value="1"/>
</dbReference>